<dbReference type="AlphaFoldDB" id="A0A5N5W2S8"/>
<dbReference type="OrthoDB" id="7527071at2"/>
<gene>
    <name evidence="16" type="ORF">FRZ00_24770</name>
</gene>
<dbReference type="PANTHER" id="PTHR42802">
    <property type="entry name" value="MONOOXYGENASE"/>
    <property type="match status" value="1"/>
</dbReference>
<keyword evidence="7" id="KW-0274">FAD</keyword>
<dbReference type="Proteomes" id="UP000327000">
    <property type="component" value="Unassembled WGS sequence"/>
</dbReference>
<evidence type="ECO:0000256" key="8">
    <source>
        <dbReference type="ARBA" id="ARBA00022857"/>
    </source>
</evidence>
<evidence type="ECO:0000256" key="3">
    <source>
        <dbReference type="ARBA" id="ARBA00007588"/>
    </source>
</evidence>
<dbReference type="GO" id="GO:0047091">
    <property type="term" value="F:L-lysine 6-monooxygenase (NADPH) activity"/>
    <property type="evidence" value="ECO:0007669"/>
    <property type="project" value="UniProtKB-EC"/>
</dbReference>
<dbReference type="SUPFAM" id="SSF51905">
    <property type="entry name" value="FAD/NAD(P)-binding domain"/>
    <property type="match status" value="2"/>
</dbReference>
<dbReference type="Gene3D" id="3.50.50.60">
    <property type="entry name" value="FAD/NAD(P)-binding domain"/>
    <property type="match status" value="1"/>
</dbReference>
<evidence type="ECO:0000256" key="14">
    <source>
        <dbReference type="ARBA" id="ARBA00032738"/>
    </source>
</evidence>
<evidence type="ECO:0000256" key="2">
    <source>
        <dbReference type="ARBA" id="ARBA00004924"/>
    </source>
</evidence>
<keyword evidence="10 16" id="KW-0503">Monooxygenase</keyword>
<evidence type="ECO:0000256" key="15">
    <source>
        <dbReference type="ARBA" id="ARBA00048407"/>
    </source>
</evidence>
<keyword evidence="6" id="KW-0285">Flavoprotein</keyword>
<keyword evidence="9" id="KW-0560">Oxidoreductase</keyword>
<comment type="similarity">
    <text evidence="3">Belongs to the lysine N(6)-hydroxylase/L-ornithine N(5)-oxygenase family.</text>
</comment>
<dbReference type="InterPro" id="IPR025700">
    <property type="entry name" value="Lys/Orn_oxygenase"/>
</dbReference>
<keyword evidence="8" id="KW-0521">NADP</keyword>
<comment type="cofactor">
    <cofactor evidence="1">
        <name>FAD</name>
        <dbReference type="ChEBI" id="CHEBI:57692"/>
    </cofactor>
</comment>
<reference evidence="16 17" key="1">
    <citation type="journal article" date="2019" name="Microb. Cell Fact.">
        <title>Exploring novel herbicidin analogues by transcriptional regulator overexpression and MS/MS molecular networking.</title>
        <authorList>
            <person name="Shi Y."/>
            <person name="Gu R."/>
            <person name="Li Y."/>
            <person name="Wang X."/>
            <person name="Ren W."/>
            <person name="Li X."/>
            <person name="Wang L."/>
            <person name="Xie Y."/>
            <person name="Hong B."/>
        </authorList>
    </citation>
    <scope>NUCLEOTIDE SEQUENCE [LARGE SCALE GENOMIC DNA]</scope>
    <source>
        <strain evidence="16 17">US-43</strain>
    </source>
</reference>
<evidence type="ECO:0000256" key="13">
    <source>
        <dbReference type="ARBA" id="ARBA00032493"/>
    </source>
</evidence>
<dbReference type="RefSeq" id="WP_152264999.1">
    <property type="nucleotide sequence ID" value="NZ_VOKX01000098.1"/>
</dbReference>
<name>A0A5N5W2S8_STRMB</name>
<comment type="caution">
    <text evidence="16">The sequence shown here is derived from an EMBL/GenBank/DDBJ whole genome shotgun (WGS) entry which is preliminary data.</text>
</comment>
<proteinExistence type="inferred from homology"/>
<dbReference type="PANTHER" id="PTHR42802:SF1">
    <property type="entry name" value="L-ORNITHINE N(5)-MONOOXYGENASE"/>
    <property type="match status" value="1"/>
</dbReference>
<evidence type="ECO:0000256" key="7">
    <source>
        <dbReference type="ARBA" id="ARBA00022827"/>
    </source>
</evidence>
<comment type="pathway">
    <text evidence="2">Siderophore biosynthesis.</text>
</comment>
<evidence type="ECO:0000256" key="11">
    <source>
        <dbReference type="ARBA" id="ARBA00029939"/>
    </source>
</evidence>
<evidence type="ECO:0000256" key="12">
    <source>
        <dbReference type="ARBA" id="ARBA00031158"/>
    </source>
</evidence>
<protein>
    <recommendedName>
        <fullName evidence="5">L-lysine N6-monooxygenase MbtG</fullName>
        <ecNumber evidence="4">1.14.13.59</ecNumber>
    </recommendedName>
    <alternativeName>
        <fullName evidence="14">Lysine 6-N-hydroxylase</fullName>
    </alternativeName>
    <alternativeName>
        <fullName evidence="13">Lysine N6-hydroxylase</fullName>
    </alternativeName>
    <alternativeName>
        <fullName evidence="11">Lysine-N-oxygenase</fullName>
    </alternativeName>
    <alternativeName>
        <fullName evidence="12">Mycobactin synthase protein G</fullName>
    </alternativeName>
</protein>
<comment type="catalytic activity">
    <reaction evidence="15">
        <text>L-lysine + NADPH + O2 = N(6)-hydroxy-L-lysine + NADP(+) + H2O</text>
        <dbReference type="Rhea" id="RHEA:23228"/>
        <dbReference type="ChEBI" id="CHEBI:15377"/>
        <dbReference type="ChEBI" id="CHEBI:15379"/>
        <dbReference type="ChEBI" id="CHEBI:32551"/>
        <dbReference type="ChEBI" id="CHEBI:57783"/>
        <dbReference type="ChEBI" id="CHEBI:57820"/>
        <dbReference type="ChEBI" id="CHEBI:58349"/>
        <dbReference type="EC" id="1.14.13.59"/>
    </reaction>
</comment>
<dbReference type="EMBL" id="VOKX01000098">
    <property type="protein sequence ID" value="KAB7836981.1"/>
    <property type="molecule type" value="Genomic_DNA"/>
</dbReference>
<sequence>MNRDGTLRVLAVGAGPANLSLAALAEPVDGLRVTALEARDSVAWHPGLLWTDSRLQVSAVKDLVTLVDPRSRFGFLNFLHERGRLYRHLIAAADHVSRKEFDQYFTWAAQQLDVRLGERVEAVEHDGDGFAVRTGRRVHRADHVVLGVGRAPYVPDCARGVTGRRLWHAADHLGREDRLDGRDVLLVGGGQSAAEVALDLMSGRAGLPRRLTWVTGREGFAPLDDSPFADEWFNPRYVEYFRELPAGRRAALLERQRSAGTGITRELLARVYERLYALDYLTDGPFTHDLLAGVRLTGLADADGGFRAELEDTVTGGRRALSCDTVVLATGYRTELPSCMELLHDRMPVADGGYAVEADYRVRWDGPDRHRIYVQGAARHTHGVADPNLSLAAWRSAVILNSLLGREHYDLKADESTLGPKDRVGARP</sequence>
<evidence type="ECO:0000256" key="5">
    <source>
        <dbReference type="ARBA" id="ARBA00016406"/>
    </source>
</evidence>
<evidence type="ECO:0000256" key="6">
    <source>
        <dbReference type="ARBA" id="ARBA00022630"/>
    </source>
</evidence>
<dbReference type="InterPro" id="IPR036188">
    <property type="entry name" value="FAD/NAD-bd_sf"/>
</dbReference>
<accession>A0A5N5W2S8</accession>
<evidence type="ECO:0000256" key="10">
    <source>
        <dbReference type="ARBA" id="ARBA00023033"/>
    </source>
</evidence>
<keyword evidence="17" id="KW-1185">Reference proteome</keyword>
<evidence type="ECO:0000313" key="16">
    <source>
        <dbReference type="EMBL" id="KAB7836981.1"/>
    </source>
</evidence>
<evidence type="ECO:0000256" key="4">
    <source>
        <dbReference type="ARBA" id="ARBA00013076"/>
    </source>
</evidence>
<evidence type="ECO:0000313" key="17">
    <source>
        <dbReference type="Proteomes" id="UP000327000"/>
    </source>
</evidence>
<evidence type="ECO:0000256" key="1">
    <source>
        <dbReference type="ARBA" id="ARBA00001974"/>
    </source>
</evidence>
<evidence type="ECO:0000256" key="9">
    <source>
        <dbReference type="ARBA" id="ARBA00023002"/>
    </source>
</evidence>
<dbReference type="PRINTS" id="PR00368">
    <property type="entry name" value="FADPNR"/>
</dbReference>
<dbReference type="EC" id="1.14.13.59" evidence="4"/>
<dbReference type="Pfam" id="PF13434">
    <property type="entry name" value="Lys_Orn_oxgnase"/>
    <property type="match status" value="1"/>
</dbReference>
<organism evidence="16 17">
    <name type="scientific">Streptomyces mobaraensis</name>
    <name type="common">Streptoverticillium mobaraense</name>
    <dbReference type="NCBI Taxonomy" id="35621"/>
    <lineage>
        <taxon>Bacteria</taxon>
        <taxon>Bacillati</taxon>
        <taxon>Actinomycetota</taxon>
        <taxon>Actinomycetes</taxon>
        <taxon>Kitasatosporales</taxon>
        <taxon>Streptomycetaceae</taxon>
        <taxon>Streptomyces</taxon>
    </lineage>
</organism>